<evidence type="ECO:0000313" key="6">
    <source>
        <dbReference type="EMBL" id="CBK21746.2"/>
    </source>
</evidence>
<keyword evidence="3" id="KW-0620">Polyamine biosynthesis</keyword>
<dbReference type="FunFam" id="3.40.50.150:FF:000013">
    <property type="entry name" value="Spermidine synthase"/>
    <property type="match status" value="1"/>
</dbReference>
<keyword evidence="2 3" id="KW-0808">Transferase</keyword>
<protein>
    <recommendedName>
        <fullName evidence="5">PABS domain-containing protein</fullName>
    </recommendedName>
</protein>
<comment type="similarity">
    <text evidence="1 4">Belongs to the spermidine/spermine synthase family.</text>
</comment>
<accession>D8M107</accession>
<name>D8M107_BLAHO</name>
<evidence type="ECO:0000256" key="2">
    <source>
        <dbReference type="ARBA" id="ARBA00022679"/>
    </source>
</evidence>
<dbReference type="FunCoup" id="D8M107">
    <property type="interactions" value="428"/>
</dbReference>
<dbReference type="OrthoDB" id="38125at2759"/>
<keyword evidence="7" id="KW-1185">Reference proteome</keyword>
<sequence>MSIENGWFYESETLWSGQRFGLKVKEVLYHEKSKYQDILVFDSESYGRVLVLDGVIQVTERDEFAYQEMITHLPLFAHRNPKNVLIVGGGDGGVLREVAKHPGVERIVMCEIDEGVVDVAKKYFTASTAVAFDDPRLELLFMDAALFVKDQVDQFDVIIVDSSDPVGPAESLYTNSFYNTMKSALRKGGIICTQGECQWLHLPLIKRVMNNAATLYSSVRYAYTTIPTYPCGQIGFILAVKDCEDDLSHPNHEIPQEMLPKLRYYSKEIHEASFVLPEFARKELMYLV</sequence>
<dbReference type="GeneID" id="24919089"/>
<organism evidence="6">
    <name type="scientific">Blastocystis hominis</name>
    <dbReference type="NCBI Taxonomy" id="12968"/>
    <lineage>
        <taxon>Eukaryota</taxon>
        <taxon>Sar</taxon>
        <taxon>Stramenopiles</taxon>
        <taxon>Bigyra</taxon>
        <taxon>Opalozoa</taxon>
        <taxon>Opalinata</taxon>
        <taxon>Blastocystidae</taxon>
        <taxon>Blastocystis</taxon>
    </lineage>
</organism>
<dbReference type="NCBIfam" id="NF002010">
    <property type="entry name" value="PRK00811.1"/>
    <property type="match status" value="1"/>
</dbReference>
<dbReference type="Pfam" id="PF17284">
    <property type="entry name" value="Spermine_synt_N"/>
    <property type="match status" value="1"/>
</dbReference>
<dbReference type="SUPFAM" id="SSF53335">
    <property type="entry name" value="S-adenosyl-L-methionine-dependent methyltransferases"/>
    <property type="match status" value="1"/>
</dbReference>
<dbReference type="FunFam" id="2.30.140.10:FF:000001">
    <property type="entry name" value="SPE3p Spermidine synthase"/>
    <property type="match status" value="1"/>
</dbReference>
<dbReference type="OMA" id="FLYHEMM"/>
<evidence type="ECO:0000256" key="1">
    <source>
        <dbReference type="ARBA" id="ARBA00007867"/>
    </source>
</evidence>
<dbReference type="Gene3D" id="2.30.140.10">
    <property type="entry name" value="Spermidine synthase, tetramerisation domain"/>
    <property type="match status" value="1"/>
</dbReference>
<feature type="active site" description="Proton acceptor" evidence="3">
    <location>
        <position position="161"/>
    </location>
</feature>
<dbReference type="InterPro" id="IPR001045">
    <property type="entry name" value="Spermi_synthase"/>
</dbReference>
<dbReference type="InterPro" id="IPR030373">
    <property type="entry name" value="PABS_CS"/>
</dbReference>
<dbReference type="CDD" id="cd02440">
    <property type="entry name" value="AdoMet_MTases"/>
    <property type="match status" value="1"/>
</dbReference>
<dbReference type="Pfam" id="PF01564">
    <property type="entry name" value="Spermine_synth"/>
    <property type="match status" value="1"/>
</dbReference>
<dbReference type="EMBL" id="FN668644">
    <property type="protein sequence ID" value="CBK21746.2"/>
    <property type="molecule type" value="Genomic_DNA"/>
</dbReference>
<dbReference type="RefSeq" id="XP_012895794.1">
    <property type="nucleotide sequence ID" value="XM_013040340.1"/>
</dbReference>
<evidence type="ECO:0000256" key="4">
    <source>
        <dbReference type="RuleBase" id="RU003836"/>
    </source>
</evidence>
<evidence type="ECO:0000256" key="3">
    <source>
        <dbReference type="PROSITE-ProRule" id="PRU00354"/>
    </source>
</evidence>
<dbReference type="GO" id="GO:0008295">
    <property type="term" value="P:spermidine biosynthetic process"/>
    <property type="evidence" value="ECO:0007669"/>
    <property type="project" value="TreeGrafter"/>
</dbReference>
<dbReference type="GO" id="GO:0004766">
    <property type="term" value="F:spermidine synthase activity"/>
    <property type="evidence" value="ECO:0007669"/>
    <property type="project" value="TreeGrafter"/>
</dbReference>
<evidence type="ECO:0000313" key="7">
    <source>
        <dbReference type="Proteomes" id="UP000008312"/>
    </source>
</evidence>
<dbReference type="PROSITE" id="PS01330">
    <property type="entry name" value="PABS_1"/>
    <property type="match status" value="1"/>
</dbReference>
<evidence type="ECO:0000259" key="5">
    <source>
        <dbReference type="PROSITE" id="PS51006"/>
    </source>
</evidence>
<dbReference type="InterPro" id="IPR037163">
    <property type="entry name" value="Spermidine_synt_N_sf"/>
</dbReference>
<gene>
    <name evidence="6" type="ORF">GSBLH_T00001865001</name>
</gene>
<dbReference type="InParanoid" id="D8M107"/>
<dbReference type="InterPro" id="IPR035246">
    <property type="entry name" value="Spermidine_synt_N"/>
</dbReference>
<dbReference type="InterPro" id="IPR030374">
    <property type="entry name" value="PABS"/>
</dbReference>
<dbReference type="PANTHER" id="PTHR11558:SF11">
    <property type="entry name" value="SPERMIDINE SYNTHASE"/>
    <property type="match status" value="1"/>
</dbReference>
<dbReference type="NCBIfam" id="TIGR00417">
    <property type="entry name" value="speE"/>
    <property type="match status" value="1"/>
</dbReference>
<dbReference type="HAMAP" id="MF_00198">
    <property type="entry name" value="Spermidine_synth"/>
    <property type="match status" value="1"/>
</dbReference>
<dbReference type="GO" id="GO:0005829">
    <property type="term" value="C:cytosol"/>
    <property type="evidence" value="ECO:0007669"/>
    <property type="project" value="TreeGrafter"/>
</dbReference>
<dbReference type="PROSITE" id="PS51006">
    <property type="entry name" value="PABS_2"/>
    <property type="match status" value="1"/>
</dbReference>
<dbReference type="Gene3D" id="3.40.50.150">
    <property type="entry name" value="Vaccinia Virus protein VP39"/>
    <property type="match status" value="1"/>
</dbReference>
<reference evidence="6" key="1">
    <citation type="submission" date="2010-02" db="EMBL/GenBank/DDBJ databases">
        <title>Sequencing and annotation of the Blastocystis hominis genome.</title>
        <authorList>
            <person name="Wincker P."/>
        </authorList>
    </citation>
    <scope>NUCLEOTIDE SEQUENCE</scope>
    <source>
        <strain evidence="6">Singapore isolate B</strain>
    </source>
</reference>
<dbReference type="Proteomes" id="UP000008312">
    <property type="component" value="Unassembled WGS sequence"/>
</dbReference>
<dbReference type="PANTHER" id="PTHR11558">
    <property type="entry name" value="SPERMIDINE/SPERMINE SYNTHASE"/>
    <property type="match status" value="1"/>
</dbReference>
<dbReference type="AlphaFoldDB" id="D8M107"/>
<dbReference type="InterPro" id="IPR029063">
    <property type="entry name" value="SAM-dependent_MTases_sf"/>
</dbReference>
<feature type="domain" description="PABS" evidence="5">
    <location>
        <begin position="5"/>
        <end position="241"/>
    </location>
</feature>
<proteinExistence type="inferred from homology"/>